<sequence>MTTMKLGSACKTALAVAVTSSLFVGSAQAQLAGHNVILVHGFQQEDLANPPADLQAVKDAGEDYWRTFWLSRAEARIDWASDGRVEGKIAQQAYQQVRQISQQGLCNNYCIIVSHSTGDLVTRYLLENQARWLQSEGLPPLKILASLDYSGAGGGTDLADLAMDLAYNDSWYNWPLRAAVEAFTGIEPEPGKLGVVNDLQTNVSRNLAVSPNTIPRLRFVAGGSSYGGITKPFISGTDDGVVPTHSACGATTAVGIDSCSDSISLAGKVTSQDGPDALYYNHFPILMNEGVTHSGVLGTETGNISVPVVNNRTLGVQVDFASRTYNQRAWWQLWGAGDTYIEVPGSDQTDMSTLVYTTLNN</sequence>
<feature type="chain" id="PRO_5001680426" description="Alpha/beta hydrolase" evidence="1">
    <location>
        <begin position="30"/>
        <end position="361"/>
    </location>
</feature>
<feature type="signal peptide" evidence="1">
    <location>
        <begin position="1"/>
        <end position="29"/>
    </location>
</feature>
<evidence type="ECO:0000313" key="2">
    <source>
        <dbReference type="EMBL" id="KEF32204.1"/>
    </source>
</evidence>
<reference evidence="2 3" key="1">
    <citation type="submission" date="2012-12" db="EMBL/GenBank/DDBJ databases">
        <title>Genome assembly of Marinobacter sp. AK21.</title>
        <authorList>
            <person name="Khatri I."/>
            <person name="Kumar R."/>
            <person name="Vaidya B."/>
            <person name="Subramanian S."/>
            <person name="Pinnaka A."/>
        </authorList>
    </citation>
    <scope>NUCLEOTIDE SEQUENCE [LARGE SCALE GENOMIC DNA]</scope>
    <source>
        <strain evidence="2 3">AK21</strain>
    </source>
</reference>
<dbReference type="SUPFAM" id="SSF53474">
    <property type="entry name" value="alpha/beta-Hydrolases"/>
    <property type="match status" value="1"/>
</dbReference>
<organism evidence="2 3">
    <name type="scientific">Marinobacter nitratireducens</name>
    <dbReference type="NCBI Taxonomy" id="1137280"/>
    <lineage>
        <taxon>Bacteria</taxon>
        <taxon>Pseudomonadati</taxon>
        <taxon>Pseudomonadota</taxon>
        <taxon>Gammaproteobacteria</taxon>
        <taxon>Pseudomonadales</taxon>
        <taxon>Marinobacteraceae</taxon>
        <taxon>Marinobacter</taxon>
    </lineage>
</organism>
<dbReference type="AlphaFoldDB" id="A0A072N3E3"/>
<dbReference type="EMBL" id="ANIE01000003">
    <property type="protein sequence ID" value="KEF32204.1"/>
    <property type="molecule type" value="Genomic_DNA"/>
</dbReference>
<evidence type="ECO:0008006" key="4">
    <source>
        <dbReference type="Google" id="ProtNLM"/>
    </source>
</evidence>
<protein>
    <recommendedName>
        <fullName evidence="4">Alpha/beta hydrolase</fullName>
    </recommendedName>
</protein>
<dbReference type="Proteomes" id="UP000035057">
    <property type="component" value="Unassembled WGS sequence"/>
</dbReference>
<accession>A0A072N3E3</accession>
<dbReference type="STRING" id="1137280.D777_00838"/>
<evidence type="ECO:0000256" key="1">
    <source>
        <dbReference type="SAM" id="SignalP"/>
    </source>
</evidence>
<keyword evidence="1" id="KW-0732">Signal</keyword>
<proteinExistence type="predicted"/>
<gene>
    <name evidence="2" type="ORF">D777_00838</name>
</gene>
<dbReference type="RefSeq" id="WP_036128708.1">
    <property type="nucleotide sequence ID" value="NZ_ANIE01000003.1"/>
</dbReference>
<evidence type="ECO:0000313" key="3">
    <source>
        <dbReference type="Proteomes" id="UP000035057"/>
    </source>
</evidence>
<dbReference type="Gene3D" id="3.40.50.1820">
    <property type="entry name" value="alpha/beta hydrolase"/>
    <property type="match status" value="1"/>
</dbReference>
<keyword evidence="3" id="KW-1185">Reference proteome</keyword>
<name>A0A072N3E3_9GAMM</name>
<comment type="caution">
    <text evidence="2">The sequence shown here is derived from an EMBL/GenBank/DDBJ whole genome shotgun (WGS) entry which is preliminary data.</text>
</comment>
<dbReference type="InterPro" id="IPR029058">
    <property type="entry name" value="AB_hydrolase_fold"/>
</dbReference>
<dbReference type="PATRIC" id="fig|1137280.3.peg.654"/>
<dbReference type="OrthoDB" id="6189739at2"/>